<dbReference type="InterPro" id="IPR029026">
    <property type="entry name" value="tRNA_m1G_MTases_N"/>
</dbReference>
<keyword evidence="7" id="KW-1185">Reference proteome</keyword>
<dbReference type="Gene3D" id="3.40.1280.10">
    <property type="match status" value="1"/>
</dbReference>
<accession>A0A839QKK4</accession>
<dbReference type="GO" id="GO:0070038">
    <property type="term" value="F:rRNA (pseudouridine-N3-)-methyltransferase activity"/>
    <property type="evidence" value="ECO:0007669"/>
    <property type="project" value="UniProtKB-UniRule"/>
</dbReference>
<dbReference type="SUPFAM" id="SSF75217">
    <property type="entry name" value="alpha/beta knot"/>
    <property type="match status" value="1"/>
</dbReference>
<comment type="similarity">
    <text evidence="4 5">Belongs to the RNA methyltransferase RlmH family.</text>
</comment>
<evidence type="ECO:0000256" key="5">
    <source>
        <dbReference type="HAMAP-Rule" id="MF_00658"/>
    </source>
</evidence>
<dbReference type="PIRSF" id="PIRSF004505">
    <property type="entry name" value="MT_bac"/>
    <property type="match status" value="1"/>
</dbReference>
<keyword evidence="1 5" id="KW-0489">Methyltransferase</keyword>
<evidence type="ECO:0000256" key="2">
    <source>
        <dbReference type="ARBA" id="ARBA00022679"/>
    </source>
</evidence>
<evidence type="ECO:0000256" key="1">
    <source>
        <dbReference type="ARBA" id="ARBA00022603"/>
    </source>
</evidence>
<feature type="binding site" evidence="5">
    <location>
        <position position="69"/>
    </location>
    <ligand>
        <name>S-adenosyl-L-methionine</name>
        <dbReference type="ChEBI" id="CHEBI:59789"/>
    </ligand>
</feature>
<comment type="function">
    <text evidence="5">Specifically methylates the pseudouridine at position 1915 (m3Psi1915) in 23S rRNA.</text>
</comment>
<dbReference type="NCBIfam" id="NF000986">
    <property type="entry name" value="PRK00103.1-4"/>
    <property type="match status" value="1"/>
</dbReference>
<keyword evidence="5" id="KW-0698">rRNA processing</keyword>
<dbReference type="CDD" id="cd18081">
    <property type="entry name" value="RlmH-like"/>
    <property type="match status" value="1"/>
</dbReference>
<dbReference type="AlphaFoldDB" id="A0A839QKK4"/>
<protein>
    <recommendedName>
        <fullName evidence="5">Ribosomal RNA large subunit methyltransferase H</fullName>
        <ecNumber evidence="5">2.1.1.177</ecNumber>
    </recommendedName>
    <alternativeName>
        <fullName evidence="5">23S rRNA (pseudouridine1915-N3)-methyltransferase</fullName>
    </alternativeName>
    <alternativeName>
        <fullName evidence="5">23S rRNA m3Psi1915 methyltransferase</fullName>
    </alternativeName>
    <alternativeName>
        <fullName evidence="5">rRNA (pseudouridine-N3-)-methyltransferase RlmH</fullName>
    </alternativeName>
</protein>
<evidence type="ECO:0000313" key="7">
    <source>
        <dbReference type="Proteomes" id="UP000523000"/>
    </source>
</evidence>
<evidence type="ECO:0000256" key="4">
    <source>
        <dbReference type="ARBA" id="ARBA00038303"/>
    </source>
</evidence>
<organism evidence="6 7">
    <name type="scientific">Paeniglutamicibacter cryotolerans</name>
    <dbReference type="NCBI Taxonomy" id="670079"/>
    <lineage>
        <taxon>Bacteria</taxon>
        <taxon>Bacillati</taxon>
        <taxon>Actinomycetota</taxon>
        <taxon>Actinomycetes</taxon>
        <taxon>Micrococcales</taxon>
        <taxon>Micrococcaceae</taxon>
        <taxon>Paeniglutamicibacter</taxon>
    </lineage>
</organism>
<keyword evidence="5" id="KW-0963">Cytoplasm</keyword>
<dbReference type="HAMAP" id="MF_00658">
    <property type="entry name" value="23SrRNA_methyltr_H"/>
    <property type="match status" value="1"/>
</dbReference>
<dbReference type="InterPro" id="IPR003742">
    <property type="entry name" value="RlmH-like"/>
</dbReference>
<proteinExistence type="inferred from homology"/>
<comment type="subunit">
    <text evidence="5">Homodimer.</text>
</comment>
<dbReference type="InterPro" id="IPR029028">
    <property type="entry name" value="Alpha/beta_knot_MTases"/>
</dbReference>
<feature type="binding site" evidence="5">
    <location>
        <begin position="119"/>
        <end position="124"/>
    </location>
    <ligand>
        <name>S-adenosyl-L-methionine</name>
        <dbReference type="ChEBI" id="CHEBI:59789"/>
    </ligand>
</feature>
<keyword evidence="3 5" id="KW-0949">S-adenosyl-L-methionine</keyword>
<comment type="catalytic activity">
    <reaction evidence="5">
        <text>pseudouridine(1915) in 23S rRNA + S-adenosyl-L-methionine = N(3)-methylpseudouridine(1915) in 23S rRNA + S-adenosyl-L-homocysteine + H(+)</text>
        <dbReference type="Rhea" id="RHEA:42752"/>
        <dbReference type="Rhea" id="RHEA-COMP:10221"/>
        <dbReference type="Rhea" id="RHEA-COMP:10222"/>
        <dbReference type="ChEBI" id="CHEBI:15378"/>
        <dbReference type="ChEBI" id="CHEBI:57856"/>
        <dbReference type="ChEBI" id="CHEBI:59789"/>
        <dbReference type="ChEBI" id="CHEBI:65314"/>
        <dbReference type="ChEBI" id="CHEBI:74486"/>
        <dbReference type="EC" id="2.1.1.177"/>
    </reaction>
</comment>
<evidence type="ECO:0000256" key="3">
    <source>
        <dbReference type="ARBA" id="ARBA00022691"/>
    </source>
</evidence>
<dbReference type="EC" id="2.1.1.177" evidence="5"/>
<dbReference type="EMBL" id="JACHVS010000001">
    <property type="protein sequence ID" value="MBB2995294.1"/>
    <property type="molecule type" value="Genomic_DNA"/>
</dbReference>
<name>A0A839QKK4_9MICC</name>
<sequence>MTIRVLAIGKKHESWVTEGIDRYEKRMKKPFDLKWQLLPHSSREGDSARTEESERILSKVETRDYLILLDERGKNIDSPTLARTLQQPLDTSRNITVVIGGAYGVAPSVHSRADFTWSLSKLVFPHQLVRLILAEQLYRAQEIAGGRPYHHV</sequence>
<dbReference type="Proteomes" id="UP000523000">
    <property type="component" value="Unassembled WGS sequence"/>
</dbReference>
<dbReference type="Pfam" id="PF02590">
    <property type="entry name" value="SPOUT_MTase"/>
    <property type="match status" value="1"/>
</dbReference>
<dbReference type="PANTHER" id="PTHR33603">
    <property type="entry name" value="METHYLTRANSFERASE"/>
    <property type="match status" value="1"/>
</dbReference>
<keyword evidence="2 5" id="KW-0808">Transferase</keyword>
<feature type="binding site" evidence="5">
    <location>
        <position position="100"/>
    </location>
    <ligand>
        <name>S-adenosyl-L-methionine</name>
        <dbReference type="ChEBI" id="CHEBI:59789"/>
    </ligand>
</feature>
<evidence type="ECO:0000313" key="6">
    <source>
        <dbReference type="EMBL" id="MBB2995294.1"/>
    </source>
</evidence>
<dbReference type="GO" id="GO:0005737">
    <property type="term" value="C:cytoplasm"/>
    <property type="evidence" value="ECO:0007669"/>
    <property type="project" value="UniProtKB-SubCell"/>
</dbReference>
<dbReference type="PANTHER" id="PTHR33603:SF1">
    <property type="entry name" value="RIBOSOMAL RNA LARGE SUBUNIT METHYLTRANSFERASE H"/>
    <property type="match status" value="1"/>
</dbReference>
<comment type="subcellular location">
    <subcellularLocation>
        <location evidence="5">Cytoplasm</location>
    </subcellularLocation>
</comment>
<reference evidence="6 7" key="1">
    <citation type="submission" date="2020-08" db="EMBL/GenBank/DDBJ databases">
        <title>Sequencing the genomes of 1000 actinobacteria strains.</title>
        <authorList>
            <person name="Klenk H.-P."/>
        </authorList>
    </citation>
    <scope>NUCLEOTIDE SEQUENCE [LARGE SCALE GENOMIC DNA]</scope>
    <source>
        <strain evidence="6 7">DSM 22826</strain>
    </source>
</reference>
<comment type="caution">
    <text evidence="6">The sequence shown here is derived from an EMBL/GenBank/DDBJ whole genome shotgun (WGS) entry which is preliminary data.</text>
</comment>
<dbReference type="RefSeq" id="WP_183510584.1">
    <property type="nucleotide sequence ID" value="NZ_BAABGK010000022.1"/>
</dbReference>
<gene>
    <name evidence="5" type="primary">rlmH</name>
    <name evidence="6" type="ORF">E9229_001485</name>
</gene>